<keyword evidence="2" id="KW-0732">Signal</keyword>
<feature type="chain" id="PRO_5036735091" description="OmpA-like domain-containing protein" evidence="2">
    <location>
        <begin position="22"/>
        <end position="197"/>
    </location>
</feature>
<dbReference type="PANTHER" id="PTHR30329:SF21">
    <property type="entry name" value="LIPOPROTEIN YIAD-RELATED"/>
    <property type="match status" value="1"/>
</dbReference>
<dbReference type="Pfam" id="PF00691">
    <property type="entry name" value="OmpA"/>
    <property type="match status" value="1"/>
</dbReference>
<dbReference type="Proteomes" id="UP001063350">
    <property type="component" value="Chromosome"/>
</dbReference>
<evidence type="ECO:0000313" key="5">
    <source>
        <dbReference type="Proteomes" id="UP001063350"/>
    </source>
</evidence>
<feature type="signal peptide" evidence="2">
    <location>
        <begin position="1"/>
        <end position="21"/>
    </location>
</feature>
<protein>
    <recommendedName>
        <fullName evidence="3">OmpA-like domain-containing protein</fullName>
    </recommendedName>
</protein>
<feature type="domain" description="OmpA-like" evidence="3">
    <location>
        <begin position="84"/>
        <end position="197"/>
    </location>
</feature>
<dbReference type="PROSITE" id="PS51123">
    <property type="entry name" value="OMPA_2"/>
    <property type="match status" value="1"/>
</dbReference>
<dbReference type="PANTHER" id="PTHR30329">
    <property type="entry name" value="STATOR ELEMENT OF FLAGELLAR MOTOR COMPLEX"/>
    <property type="match status" value="1"/>
</dbReference>
<evidence type="ECO:0000259" key="3">
    <source>
        <dbReference type="PROSITE" id="PS51123"/>
    </source>
</evidence>
<accession>A0A915U5L8</accession>
<organism evidence="4 5">
    <name type="scientific">Desulfolithobacter dissulfuricans</name>
    <dbReference type="NCBI Taxonomy" id="2795293"/>
    <lineage>
        <taxon>Bacteria</taxon>
        <taxon>Pseudomonadati</taxon>
        <taxon>Thermodesulfobacteriota</taxon>
        <taxon>Desulfobulbia</taxon>
        <taxon>Desulfobulbales</taxon>
        <taxon>Desulfobulbaceae</taxon>
        <taxon>Desulfolithobacter</taxon>
    </lineage>
</organism>
<reference evidence="4" key="1">
    <citation type="submission" date="2020-12" db="EMBL/GenBank/DDBJ databases">
        <title>Desulfobium dissulfuricans gen. nov., sp. nov., a novel mesophilic, sulfate-reducing bacterium isolated from a deep-sea hydrothermal vent.</title>
        <authorList>
            <person name="Hashimoto Y."/>
            <person name="Tame A."/>
            <person name="Sawayama S."/>
            <person name="Miyazaki J."/>
            <person name="Takai K."/>
            <person name="Nakagawa S."/>
        </authorList>
    </citation>
    <scope>NUCLEOTIDE SEQUENCE</scope>
    <source>
        <strain evidence="4">GF1</strain>
    </source>
</reference>
<evidence type="ECO:0000256" key="2">
    <source>
        <dbReference type="SAM" id="SignalP"/>
    </source>
</evidence>
<name>A0A915U5L8_9BACT</name>
<keyword evidence="1" id="KW-0472">Membrane</keyword>
<gene>
    <name evidence="4" type="ORF">GF1_16230</name>
</gene>
<evidence type="ECO:0000256" key="1">
    <source>
        <dbReference type="PROSITE-ProRule" id="PRU00473"/>
    </source>
</evidence>
<dbReference type="KEGG" id="ddu:GF1_16230"/>
<dbReference type="EMBL" id="AP024233">
    <property type="protein sequence ID" value="BCO09247.1"/>
    <property type="molecule type" value="Genomic_DNA"/>
</dbReference>
<dbReference type="InterPro" id="IPR050330">
    <property type="entry name" value="Bact_OuterMem_StrucFunc"/>
</dbReference>
<keyword evidence="5" id="KW-1185">Reference proteome</keyword>
<dbReference type="GO" id="GO:0016020">
    <property type="term" value="C:membrane"/>
    <property type="evidence" value="ECO:0007669"/>
    <property type="project" value="UniProtKB-UniRule"/>
</dbReference>
<proteinExistence type="predicted"/>
<dbReference type="SUPFAM" id="SSF103088">
    <property type="entry name" value="OmpA-like"/>
    <property type="match status" value="1"/>
</dbReference>
<dbReference type="InterPro" id="IPR036737">
    <property type="entry name" value="OmpA-like_sf"/>
</dbReference>
<dbReference type="CDD" id="cd07185">
    <property type="entry name" value="OmpA_C-like"/>
    <property type="match status" value="1"/>
</dbReference>
<dbReference type="Gene3D" id="3.30.1330.60">
    <property type="entry name" value="OmpA-like domain"/>
    <property type="match status" value="1"/>
</dbReference>
<dbReference type="InterPro" id="IPR006665">
    <property type="entry name" value="OmpA-like"/>
</dbReference>
<evidence type="ECO:0000313" key="4">
    <source>
        <dbReference type="EMBL" id="BCO09247.1"/>
    </source>
</evidence>
<dbReference type="AlphaFoldDB" id="A0A915U5L8"/>
<sequence length="197" mass="21945">MRIIRTTILVGALLMPTLTGAQTFEVRQEKHTFRMEVTQDVTRETFVIGLFPETTQESKTPARTVTSKKPVAVRINVLPTHARKAKAMKCRLPVVRFKINDATLQAGQEDAILSGLKKCGITHDTGLVIVGHTCDLGPAEFNRNLSLRRAAVVADFLKKHGYAIAMVQGKGSENPVTQDPARRYLNRRVEIKVQEKN</sequence>